<sequence>MMMTNSLGRLAVGLLFCAVCSGLGQPVHAADELEKGLISASEAVLEHARKKGYKNIGVLKFAVKNHHDPTGGHDSALGRRLADKLEMALLLNVDIKDPIGIAKNASDTAATIAGASHLSSSQEAREELFVKKYPMSWGSQDQPIDAFYSGSAVLVKDLSKIVVGFRVLDAATGSLEWLPNLRVEVKPGFDELMDAGQSFTTRGIFDSANIKLTSSERKEKATEEATLTSLDVSDASDTQQTGSKHPLSPDNTDSPITFEVHYDNQPQKIRIESGLAFVAEPEEDQNVMFVVRRKGSARPRLAVVVKVNGENTLRKQTLPDAKCGAWIFEPHMDVFGIKGYQLNQNEREPFRVLSDSESIEKEIDYGSHAGTITISVFPELKETPKEDPEESTDDLLALLEEAEHPRRKPSTLAALRSTLNPKVNHLATRGLIGGGSKVNASVEKTKMQRDTVPMMSATLRYYNPSDLPE</sequence>
<evidence type="ECO:0000256" key="1">
    <source>
        <dbReference type="SAM" id="MobiDB-lite"/>
    </source>
</evidence>
<feature type="chain" id="PRO_5004073185" evidence="2">
    <location>
        <begin position="30"/>
        <end position="469"/>
    </location>
</feature>
<dbReference type="Proteomes" id="UP000011885">
    <property type="component" value="Unassembled WGS sequence"/>
</dbReference>
<proteinExistence type="predicted"/>
<protein>
    <submittedName>
        <fullName evidence="3">Secreted protein</fullName>
    </submittedName>
</protein>
<gene>
    <name evidence="3" type="ORF">RSSM_06026</name>
</gene>
<evidence type="ECO:0000256" key="2">
    <source>
        <dbReference type="SAM" id="SignalP"/>
    </source>
</evidence>
<organism evidence="3 4">
    <name type="scientific">Rhodopirellula sallentina SM41</name>
    <dbReference type="NCBI Taxonomy" id="1263870"/>
    <lineage>
        <taxon>Bacteria</taxon>
        <taxon>Pseudomonadati</taxon>
        <taxon>Planctomycetota</taxon>
        <taxon>Planctomycetia</taxon>
        <taxon>Pirellulales</taxon>
        <taxon>Pirellulaceae</taxon>
        <taxon>Rhodopirellula</taxon>
    </lineage>
</organism>
<dbReference type="RefSeq" id="WP_008687443.1">
    <property type="nucleotide sequence ID" value="NZ_ANOH01000424.1"/>
</dbReference>
<dbReference type="PATRIC" id="fig|1263870.3.peg.6382"/>
<keyword evidence="2" id="KW-0732">Signal</keyword>
<accession>M5U3U2</accession>
<feature type="region of interest" description="Disordered" evidence="1">
    <location>
        <begin position="215"/>
        <end position="256"/>
    </location>
</feature>
<reference evidence="3 4" key="1">
    <citation type="journal article" date="2013" name="Mar. Genomics">
        <title>Expression of sulfatases in Rhodopirellula baltica and the diversity of sulfatases in the genus Rhodopirellula.</title>
        <authorList>
            <person name="Wegner C.E."/>
            <person name="Richter-Heitmann T."/>
            <person name="Klindworth A."/>
            <person name="Klockow C."/>
            <person name="Richter M."/>
            <person name="Achstetter T."/>
            <person name="Glockner F.O."/>
            <person name="Harder J."/>
        </authorList>
    </citation>
    <scope>NUCLEOTIDE SEQUENCE [LARGE SCALE GENOMIC DNA]</scope>
    <source>
        <strain evidence="3 4">SM41</strain>
    </source>
</reference>
<comment type="caution">
    <text evidence="3">The sequence shown here is derived from an EMBL/GenBank/DDBJ whole genome shotgun (WGS) entry which is preliminary data.</text>
</comment>
<dbReference type="EMBL" id="ANOH01000424">
    <property type="protein sequence ID" value="EMI52536.1"/>
    <property type="molecule type" value="Genomic_DNA"/>
</dbReference>
<feature type="compositionally biased region" description="Polar residues" evidence="1">
    <location>
        <begin position="225"/>
        <end position="255"/>
    </location>
</feature>
<evidence type="ECO:0000313" key="4">
    <source>
        <dbReference type="Proteomes" id="UP000011885"/>
    </source>
</evidence>
<dbReference type="AlphaFoldDB" id="M5U3U2"/>
<evidence type="ECO:0000313" key="3">
    <source>
        <dbReference type="EMBL" id="EMI52536.1"/>
    </source>
</evidence>
<keyword evidence="4" id="KW-1185">Reference proteome</keyword>
<feature type="signal peptide" evidence="2">
    <location>
        <begin position="1"/>
        <end position="29"/>
    </location>
</feature>
<name>M5U3U2_9BACT</name>